<dbReference type="Proteomes" id="UP000521943">
    <property type="component" value="Unassembled WGS sequence"/>
</dbReference>
<gene>
    <name evidence="1" type="ORF">DFP72DRAFT_521924</name>
</gene>
<dbReference type="EMBL" id="JACGCI010000006">
    <property type="protein sequence ID" value="KAF6763062.1"/>
    <property type="molecule type" value="Genomic_DNA"/>
</dbReference>
<dbReference type="Gene3D" id="3.90.25.10">
    <property type="entry name" value="UDP-galactose 4-epimerase, domain 1"/>
    <property type="match status" value="1"/>
</dbReference>
<dbReference type="InterPro" id="IPR051604">
    <property type="entry name" value="Ergot_Alk_Oxidoreductase"/>
</dbReference>
<comment type="caution">
    <text evidence="1">The sequence shown here is derived from an EMBL/GenBank/DDBJ whole genome shotgun (WGS) entry which is preliminary data.</text>
</comment>
<dbReference type="PANTHER" id="PTHR43162">
    <property type="match status" value="1"/>
</dbReference>
<dbReference type="AlphaFoldDB" id="A0A8H6IF53"/>
<sequence>MTTFITGGASQTGLALARLLHQAGHPVLFGSRAGRNIPSSTPWTPFDWDKPSTFPNAFTFPDLPGIASVYLIVNPGANPLPEVAPFIDLAIEKGVKRFALLGAADVPKGIEMGKVHEYLEEKGVNFVTLRPTWFIDNLARTQLENICDRNEIATPVPTGRVAFVAVEDIAQVAFDAITYPGPTPKDEGHTAPIILGPNLLTYNELADILTEVLGRPINHRTITVDELLAQYESFGVQPDSDSAKYLVGLELGLEKGDAEALWHLEEGRKQIGELTARQWIERNKEIWSK</sequence>
<reference evidence="1 2" key="1">
    <citation type="submission" date="2020-07" db="EMBL/GenBank/DDBJ databases">
        <title>Comparative genomics of pyrophilous fungi reveals a link between fire events and developmental genes.</title>
        <authorList>
            <consortium name="DOE Joint Genome Institute"/>
            <person name="Steindorff A.S."/>
            <person name="Carver A."/>
            <person name="Calhoun S."/>
            <person name="Stillman K."/>
            <person name="Liu H."/>
            <person name="Lipzen A."/>
            <person name="Pangilinan J."/>
            <person name="Labutti K."/>
            <person name="Bruns T.D."/>
            <person name="Grigoriev I.V."/>
        </authorList>
    </citation>
    <scope>NUCLEOTIDE SEQUENCE [LARGE SCALE GENOMIC DNA]</scope>
    <source>
        <strain evidence="1 2">CBS 144469</strain>
    </source>
</reference>
<keyword evidence="2" id="KW-1185">Reference proteome</keyword>
<dbReference type="SUPFAM" id="SSF51735">
    <property type="entry name" value="NAD(P)-binding Rossmann-fold domains"/>
    <property type="match status" value="1"/>
</dbReference>
<evidence type="ECO:0000313" key="1">
    <source>
        <dbReference type="EMBL" id="KAF6763062.1"/>
    </source>
</evidence>
<dbReference type="OrthoDB" id="419598at2759"/>
<dbReference type="PANTHER" id="PTHR43162:SF1">
    <property type="entry name" value="PRESTALK A DIFFERENTIATION PROTEIN A"/>
    <property type="match status" value="1"/>
</dbReference>
<organism evidence="1 2">
    <name type="scientific">Ephemerocybe angulata</name>
    <dbReference type="NCBI Taxonomy" id="980116"/>
    <lineage>
        <taxon>Eukaryota</taxon>
        <taxon>Fungi</taxon>
        <taxon>Dikarya</taxon>
        <taxon>Basidiomycota</taxon>
        <taxon>Agaricomycotina</taxon>
        <taxon>Agaricomycetes</taxon>
        <taxon>Agaricomycetidae</taxon>
        <taxon>Agaricales</taxon>
        <taxon>Agaricineae</taxon>
        <taxon>Psathyrellaceae</taxon>
        <taxon>Ephemerocybe</taxon>
    </lineage>
</organism>
<dbReference type="InterPro" id="IPR036291">
    <property type="entry name" value="NAD(P)-bd_dom_sf"/>
</dbReference>
<accession>A0A8H6IF53</accession>
<name>A0A8H6IF53_9AGAR</name>
<evidence type="ECO:0000313" key="2">
    <source>
        <dbReference type="Proteomes" id="UP000521943"/>
    </source>
</evidence>
<protein>
    <submittedName>
        <fullName evidence="1">Ergot alkaloid A</fullName>
    </submittedName>
</protein>
<proteinExistence type="predicted"/>
<dbReference type="Gene3D" id="3.40.50.720">
    <property type="entry name" value="NAD(P)-binding Rossmann-like Domain"/>
    <property type="match status" value="1"/>
</dbReference>